<sequence>MNKFRVAIARYRKKTKSLKRAIELAGTFNDLSGTEKVFLKPNIVYWSTAPDFLKYGVITTSRIVEDTIIILKEYGIKDITIGEGIVNSDPKDITTAKHAFEYLGYNKFKKRYGIKVINIMERPFEKVHISEGITLNYNIDSLHSDLIISLPVLKTHSQARVSLSIKNLKGLIDIASRKKCHSADTERDLDFFISRLPKNLPPTVAIIDGIYTNERGPGYDGKMRRSNILITSTDLFSADKVGAKILGHNPLDIPYFVHFSEDNNRPLDFSDVDIVGKTIESVKNYHDYKFPYSDDGLHPIAFDKQGIKGVSFREYDNTTCTYCAIITGIIPLAISYAWEGDPWDDVEIILGKRMNPTPGKKRTILLGQCMFNKHRNNPVINEIIPIKGCPAKVENIVEALHKAGIKVNSEIFENLENIPSFFGLAYKHRFNEFHESFFNENVVDEAVPPIDDIGVSQFFLDSNSNLNTHPKKQAKFEVRFFGLFGEKSTNAIKNIIVEGPHNYEFKFKSQLFDFNNGNGYIVDNLNHGMIRYLAFDRNGYLDDGEYKIIVEYWNDERCYKKRNLQANRKILKDYLEVKDKITYSFEEKPKYLGDPRIFISTKWTPLKNLSGINAYYANFVSEGKTDNINLHDLTFADNIFVNSILIPSYGLNKASTLINTRWKPLKPNTEYTWLTEIYDSNKLSDINISINQPIQYFKTI</sequence>
<dbReference type="Pfam" id="PF04015">
    <property type="entry name" value="DUF362"/>
    <property type="match status" value="1"/>
</dbReference>
<feature type="domain" description="DUF362" evidence="1">
    <location>
        <begin position="37"/>
        <end position="243"/>
    </location>
</feature>
<evidence type="ECO:0000313" key="2">
    <source>
        <dbReference type="EMBL" id="KKL85408.1"/>
    </source>
</evidence>
<name>A0A0F9FGL3_9ZZZZ</name>
<proteinExistence type="predicted"/>
<dbReference type="InterPro" id="IPR007160">
    <property type="entry name" value="DUF362"/>
</dbReference>
<gene>
    <name evidence="2" type="ORF">LCGC14_1955030</name>
</gene>
<dbReference type="AlphaFoldDB" id="A0A0F9FGL3"/>
<dbReference type="EMBL" id="LAZR01021414">
    <property type="protein sequence ID" value="KKL85408.1"/>
    <property type="molecule type" value="Genomic_DNA"/>
</dbReference>
<accession>A0A0F9FGL3</accession>
<reference evidence="2" key="1">
    <citation type="journal article" date="2015" name="Nature">
        <title>Complex archaea that bridge the gap between prokaryotes and eukaryotes.</title>
        <authorList>
            <person name="Spang A."/>
            <person name="Saw J.H."/>
            <person name="Jorgensen S.L."/>
            <person name="Zaremba-Niedzwiedzka K."/>
            <person name="Martijn J."/>
            <person name="Lind A.E."/>
            <person name="van Eijk R."/>
            <person name="Schleper C."/>
            <person name="Guy L."/>
            <person name="Ettema T.J."/>
        </authorList>
    </citation>
    <scope>NUCLEOTIDE SEQUENCE</scope>
</reference>
<comment type="caution">
    <text evidence="2">The sequence shown here is derived from an EMBL/GenBank/DDBJ whole genome shotgun (WGS) entry which is preliminary data.</text>
</comment>
<organism evidence="2">
    <name type="scientific">marine sediment metagenome</name>
    <dbReference type="NCBI Taxonomy" id="412755"/>
    <lineage>
        <taxon>unclassified sequences</taxon>
        <taxon>metagenomes</taxon>
        <taxon>ecological metagenomes</taxon>
    </lineage>
</organism>
<evidence type="ECO:0000259" key="1">
    <source>
        <dbReference type="Pfam" id="PF04015"/>
    </source>
</evidence>
<protein>
    <recommendedName>
        <fullName evidence="1">DUF362 domain-containing protein</fullName>
    </recommendedName>
</protein>